<dbReference type="EMBL" id="JAERRH010000006">
    <property type="protein sequence ID" value="MBL1106622.1"/>
    <property type="molecule type" value="Genomic_DNA"/>
</dbReference>
<keyword evidence="3" id="KW-1185">Reference proteome</keyword>
<dbReference type="InterPro" id="IPR039564">
    <property type="entry name" value="Peptidase_C39-like"/>
</dbReference>
<evidence type="ECO:0000259" key="1">
    <source>
        <dbReference type="Pfam" id="PF13529"/>
    </source>
</evidence>
<organism evidence="2 3">
    <name type="scientific">Streptomyces musisoli</name>
    <dbReference type="NCBI Taxonomy" id="2802280"/>
    <lineage>
        <taxon>Bacteria</taxon>
        <taxon>Bacillati</taxon>
        <taxon>Actinomycetota</taxon>
        <taxon>Actinomycetes</taxon>
        <taxon>Kitasatosporales</taxon>
        <taxon>Streptomycetaceae</taxon>
        <taxon>Streptomyces</taxon>
    </lineage>
</organism>
<comment type="caution">
    <text evidence="2">The sequence shown here is derived from an EMBL/GenBank/DDBJ whole genome shotgun (WGS) entry which is preliminary data.</text>
</comment>
<dbReference type="Pfam" id="PF13529">
    <property type="entry name" value="Peptidase_C39_2"/>
    <property type="match status" value="1"/>
</dbReference>
<reference evidence="2 3" key="1">
    <citation type="submission" date="2021-01" db="EMBL/GenBank/DDBJ databases">
        <title>WGS of actinomycetes isolated from Thailand.</title>
        <authorList>
            <person name="Thawai C."/>
        </authorList>
    </citation>
    <scope>NUCLEOTIDE SEQUENCE [LARGE SCALE GENOMIC DNA]</scope>
    <source>
        <strain evidence="2 3">CH5-8</strain>
    </source>
</reference>
<feature type="domain" description="Peptidase C39-like" evidence="1">
    <location>
        <begin position="97"/>
        <end position="236"/>
    </location>
</feature>
<evidence type="ECO:0000313" key="3">
    <source>
        <dbReference type="Proteomes" id="UP000621386"/>
    </source>
</evidence>
<evidence type="ECO:0000313" key="2">
    <source>
        <dbReference type="EMBL" id="MBL1106622.1"/>
    </source>
</evidence>
<accession>A0ABS1P2M4</accession>
<dbReference type="RefSeq" id="WP_201819375.1">
    <property type="nucleotide sequence ID" value="NZ_JAERRH010000006.1"/>
</dbReference>
<proteinExistence type="predicted"/>
<protein>
    <submittedName>
        <fullName evidence="2">C39 family peptidase</fullName>
    </submittedName>
</protein>
<sequence length="273" mass="27723">MSWELDDPGAGAGVDPAADVDLTDYLDPASPINLTDHMLLGAPVGQPAVAVPHEDSGAAAPALDPAVGGIPDLPNFHPGQSDPTAVTGNPGEAMEVWRPHTGENACAIGAQGMVLTYLTGQEFSEQQLTQEAASMGWFDGSGTAPDDVGNLLEYHGVPVEHVEGATLEQLEEVVASGGAAIVGLDSSEIWTPGFDPADDPVGGVPGIPGQGADHAVWVTGFDHSDPANPMVILNDSGHPDGQGLEVPLDEFLGAWQDSGNLLVAAGSPGVVPA</sequence>
<dbReference type="Proteomes" id="UP000621386">
    <property type="component" value="Unassembled WGS sequence"/>
</dbReference>
<dbReference type="Gene3D" id="3.90.70.10">
    <property type="entry name" value="Cysteine proteinases"/>
    <property type="match status" value="1"/>
</dbReference>
<name>A0ABS1P2M4_9ACTN</name>
<gene>
    <name evidence="2" type="ORF">JK361_18790</name>
</gene>